<dbReference type="Pfam" id="PF00884">
    <property type="entry name" value="Sulfatase"/>
    <property type="match status" value="1"/>
</dbReference>
<dbReference type="EC" id="3.1.6.1" evidence="3"/>
<dbReference type="SUPFAM" id="SSF53649">
    <property type="entry name" value="Alkaline phosphatase-like"/>
    <property type="match status" value="1"/>
</dbReference>
<sequence>MKCPYCTPTIPFSILTSRMESNYDRGNTSLHTPYVFRQQGVMDLKPNLVYVFADQLRLSSCGFAGDSKAITPNIDRLATESLSFSNAISGHPVCAPYRATLFTGKYTTSTGMVINEIRMNPNHRSIAHVLHEHDYDTAYIGKWHLWANELGHHYEPRNSFIPPGEHRLGFDGFWAAYNFHHEYYNMYYHTDTEAKIPMEGYEPDGQTSMAIEQLKEKAAGQKPFAMFLSLGTPHDPWDISNVPPEYYEKFKDVEFSLPPNYLEHNDPYADNWAKLRPEERERITDWLKVYYAMTANLDWNVGRLMQAVDELGLRDNTIFIFTSDHGELFGAHGRKGKNIFYEEAVRIPFLLRWPGHVPQGGESDVCLNTCDIMPTLLSMLELPVPAEVEGMDLSPFAFGEKGEEPEAAFLQGTGATANWSDGHEWRALRSKRFTYAVYRADKKELLFDNIADPFQMNNLAECPDFEPVISGFRTMLEKKMNEIGDTFESCSWYREHWTEDRIILRTATLNPIK</sequence>
<dbReference type="Gene3D" id="3.30.1120.10">
    <property type="match status" value="1"/>
</dbReference>
<dbReference type="CDD" id="cd16034">
    <property type="entry name" value="sulfatase_like"/>
    <property type="match status" value="1"/>
</dbReference>
<dbReference type="Proteomes" id="UP001057134">
    <property type="component" value="Chromosome"/>
</dbReference>
<gene>
    <name evidence="3" type="ORF">SK3146_00193</name>
</gene>
<dbReference type="EMBL" id="CP027059">
    <property type="protein sequence ID" value="UQZ81037.1"/>
    <property type="molecule type" value="Genomic_DNA"/>
</dbReference>
<dbReference type="InterPro" id="IPR050738">
    <property type="entry name" value="Sulfatase"/>
</dbReference>
<evidence type="ECO:0000313" key="4">
    <source>
        <dbReference type="Proteomes" id="UP001057134"/>
    </source>
</evidence>
<reference evidence="3" key="1">
    <citation type="submission" date="2018-02" db="EMBL/GenBank/DDBJ databases">
        <authorList>
            <person name="Kim S.-K."/>
            <person name="Jung H.-I."/>
            <person name="Lee S.-W."/>
        </authorList>
    </citation>
    <scope>NUCLEOTIDE SEQUENCE</scope>
    <source>
        <strain evidence="3">SK3146</strain>
    </source>
</reference>
<evidence type="ECO:0000259" key="2">
    <source>
        <dbReference type="Pfam" id="PF00884"/>
    </source>
</evidence>
<keyword evidence="4" id="KW-1185">Reference proteome</keyword>
<accession>A0ABY4RHX7</accession>
<dbReference type="PANTHER" id="PTHR42693:SF33">
    <property type="entry name" value="ARYLSULFATASE"/>
    <property type="match status" value="1"/>
</dbReference>
<dbReference type="InterPro" id="IPR000917">
    <property type="entry name" value="Sulfatase_N"/>
</dbReference>
<keyword evidence="3" id="KW-0378">Hydrolase</keyword>
<comment type="similarity">
    <text evidence="1">Belongs to the sulfatase family.</text>
</comment>
<organism evidence="3 4">
    <name type="scientific">Paenibacillus konkukensis</name>
    <dbReference type="NCBI Taxonomy" id="2020716"/>
    <lineage>
        <taxon>Bacteria</taxon>
        <taxon>Bacillati</taxon>
        <taxon>Bacillota</taxon>
        <taxon>Bacilli</taxon>
        <taxon>Bacillales</taxon>
        <taxon>Paenibacillaceae</taxon>
        <taxon>Paenibacillus</taxon>
    </lineage>
</organism>
<dbReference type="GO" id="GO:0004065">
    <property type="term" value="F:arylsulfatase activity"/>
    <property type="evidence" value="ECO:0007669"/>
    <property type="project" value="UniProtKB-EC"/>
</dbReference>
<name>A0ABY4RHX7_9BACL</name>
<reference evidence="3" key="2">
    <citation type="journal article" date="2021" name="J Anim Sci Technol">
        <title>Complete genome sequence of Paenibacillus konkukensis sp. nov. SK3146 as a potential probiotic strain.</title>
        <authorList>
            <person name="Jung H.I."/>
            <person name="Park S."/>
            <person name="Niu K.M."/>
            <person name="Lee S.W."/>
            <person name="Kothari D."/>
            <person name="Yi K.J."/>
            <person name="Kim S.K."/>
        </authorList>
    </citation>
    <scope>NUCLEOTIDE SEQUENCE</scope>
    <source>
        <strain evidence="3">SK3146</strain>
    </source>
</reference>
<feature type="domain" description="Sulfatase N-terminal" evidence="2">
    <location>
        <begin position="46"/>
        <end position="380"/>
    </location>
</feature>
<dbReference type="InterPro" id="IPR017850">
    <property type="entry name" value="Alkaline_phosphatase_core_sf"/>
</dbReference>
<dbReference type="PANTHER" id="PTHR42693">
    <property type="entry name" value="ARYLSULFATASE FAMILY MEMBER"/>
    <property type="match status" value="1"/>
</dbReference>
<proteinExistence type="inferred from homology"/>
<evidence type="ECO:0000256" key="1">
    <source>
        <dbReference type="ARBA" id="ARBA00008779"/>
    </source>
</evidence>
<protein>
    <submittedName>
        <fullName evidence="3">Arylsulfatase</fullName>
        <ecNumber evidence="3">3.1.6.1</ecNumber>
    </submittedName>
</protein>
<dbReference type="Gene3D" id="3.40.720.10">
    <property type="entry name" value="Alkaline Phosphatase, subunit A"/>
    <property type="match status" value="1"/>
</dbReference>
<evidence type="ECO:0000313" key="3">
    <source>
        <dbReference type="EMBL" id="UQZ81037.1"/>
    </source>
</evidence>